<dbReference type="InterPro" id="IPR038296">
    <property type="entry name" value="ParD_sf"/>
</dbReference>
<gene>
    <name evidence="1" type="ORF">NIES4072_58050</name>
</gene>
<dbReference type="InterPro" id="IPR010985">
    <property type="entry name" value="Ribbon_hlx_hlx"/>
</dbReference>
<comment type="caution">
    <text evidence="1">The sequence shown here is derived from an EMBL/GenBank/DDBJ whole genome shotgun (WGS) entry which is preliminary data.</text>
</comment>
<name>A0A2R5FVP5_NOSCO</name>
<reference evidence="1 2" key="1">
    <citation type="submission" date="2017-06" db="EMBL/GenBank/DDBJ databases">
        <title>Genome sequencing of cyanobaciteial culture collection at National Institute for Environmental Studies (NIES).</title>
        <authorList>
            <person name="Hirose Y."/>
            <person name="Shimura Y."/>
            <person name="Fujisawa T."/>
            <person name="Nakamura Y."/>
            <person name="Kawachi M."/>
        </authorList>
    </citation>
    <scope>NUCLEOTIDE SEQUENCE [LARGE SCALE GENOMIC DNA]</scope>
    <source>
        <strain evidence="1 2">NIES-4072</strain>
    </source>
</reference>
<evidence type="ECO:0008006" key="3">
    <source>
        <dbReference type="Google" id="ProtNLM"/>
    </source>
</evidence>
<dbReference type="Proteomes" id="UP000245124">
    <property type="component" value="Unassembled WGS sequence"/>
</dbReference>
<evidence type="ECO:0000313" key="1">
    <source>
        <dbReference type="EMBL" id="GBG22099.1"/>
    </source>
</evidence>
<dbReference type="GO" id="GO:0006355">
    <property type="term" value="P:regulation of DNA-templated transcription"/>
    <property type="evidence" value="ECO:0007669"/>
    <property type="project" value="InterPro"/>
</dbReference>
<dbReference type="OrthoDB" id="515555at2"/>
<dbReference type="AlphaFoldDB" id="A0A2R5FVP5"/>
<accession>A0A2R5FVP5</accession>
<keyword evidence="2" id="KW-1185">Reference proteome</keyword>
<dbReference type="Gene3D" id="6.10.10.120">
    <property type="entry name" value="Antitoxin ParD1-like"/>
    <property type="match status" value="1"/>
</dbReference>
<evidence type="ECO:0000313" key="2">
    <source>
        <dbReference type="Proteomes" id="UP000245124"/>
    </source>
</evidence>
<proteinExistence type="predicted"/>
<organism evidence="1 2">
    <name type="scientific">Nostoc commune NIES-4072</name>
    <dbReference type="NCBI Taxonomy" id="2005467"/>
    <lineage>
        <taxon>Bacteria</taxon>
        <taxon>Bacillati</taxon>
        <taxon>Cyanobacteriota</taxon>
        <taxon>Cyanophyceae</taxon>
        <taxon>Nostocales</taxon>
        <taxon>Nostocaceae</taxon>
        <taxon>Nostoc</taxon>
    </lineage>
</organism>
<dbReference type="CDD" id="cd22231">
    <property type="entry name" value="RHH_NikR_HicB-like"/>
    <property type="match status" value="1"/>
</dbReference>
<protein>
    <recommendedName>
        <fullName evidence="3">Addiction module antidote protein, CopG/Arc/MetJ family</fullName>
    </recommendedName>
</protein>
<dbReference type="RefSeq" id="WP_109011894.1">
    <property type="nucleotide sequence ID" value="NZ_BDUD01000001.1"/>
</dbReference>
<dbReference type="EMBL" id="BDUD01000001">
    <property type="protein sequence ID" value="GBG22099.1"/>
    <property type="molecule type" value="Genomic_DNA"/>
</dbReference>
<sequence length="102" mass="11752">MTDIQISLPESMKVFVEEQVAKGGYSSASEYLQELIFQDQQRKGQQKKHAQLMAKFQTQDQLNNEEFELIADKLADEFALYVGSTLPVLSDYDVDAYFDIKY</sequence>
<dbReference type="SUPFAM" id="SSF47598">
    <property type="entry name" value="Ribbon-helix-helix"/>
    <property type="match status" value="1"/>
</dbReference>